<organism evidence="1 2">
    <name type="scientific">Escherichia coli</name>
    <dbReference type="NCBI Taxonomy" id="562"/>
    <lineage>
        <taxon>Bacteria</taxon>
        <taxon>Pseudomonadati</taxon>
        <taxon>Pseudomonadota</taxon>
        <taxon>Gammaproteobacteria</taxon>
        <taxon>Enterobacterales</taxon>
        <taxon>Enterobacteriaceae</taxon>
        <taxon>Escherichia</taxon>
    </lineage>
</organism>
<reference evidence="1 2" key="1">
    <citation type="submission" date="2018-06" db="EMBL/GenBank/DDBJ databases">
        <authorList>
            <consortium name="Pathogen Informatics"/>
            <person name="Doyle S."/>
        </authorList>
    </citation>
    <scope>NUCLEOTIDE SEQUENCE [LARGE SCALE GENOMIC DNA]</scope>
    <source>
        <strain evidence="1 2">NCTC11112</strain>
    </source>
</reference>
<evidence type="ECO:0000313" key="1">
    <source>
        <dbReference type="EMBL" id="STG49656.1"/>
    </source>
</evidence>
<gene>
    <name evidence="1" type="ORF">NCTC11112_00035</name>
</gene>
<dbReference type="AlphaFoldDB" id="A0A376MGQ1"/>
<sequence length="51" mass="5884">MHIISKAPFEECARKYPNDALALHSLYRVIKGNGFFYARRNANGVSQPRQF</sequence>
<dbReference type="EMBL" id="UGAW01000001">
    <property type="protein sequence ID" value="STG49656.1"/>
    <property type="molecule type" value="Genomic_DNA"/>
</dbReference>
<protein>
    <submittedName>
        <fullName evidence="1">Uncharacterized protein</fullName>
    </submittedName>
</protein>
<accession>A0A376MGQ1</accession>
<evidence type="ECO:0000313" key="2">
    <source>
        <dbReference type="Proteomes" id="UP000254817"/>
    </source>
</evidence>
<proteinExistence type="predicted"/>
<name>A0A376MGQ1_ECOLX</name>
<dbReference type="Proteomes" id="UP000254817">
    <property type="component" value="Unassembled WGS sequence"/>
</dbReference>